<dbReference type="Gene3D" id="3.30.910.20">
    <property type="entry name" value="Skp domain"/>
    <property type="match status" value="1"/>
</dbReference>
<keyword evidence="2 4" id="KW-0732">Signal</keyword>
<dbReference type="EMBL" id="SACK01000007">
    <property type="protein sequence ID" value="RVT99886.1"/>
    <property type="molecule type" value="Genomic_DNA"/>
</dbReference>
<gene>
    <name evidence="5" type="ORF">EOD41_15710</name>
</gene>
<keyword evidence="3" id="KW-0175">Coiled coil</keyword>
<dbReference type="InterPro" id="IPR024930">
    <property type="entry name" value="Skp_dom_sf"/>
</dbReference>
<comment type="caution">
    <text evidence="5">The sequence shown here is derived from an EMBL/GenBank/DDBJ whole genome shotgun (WGS) entry which is preliminary data.</text>
</comment>
<protein>
    <submittedName>
        <fullName evidence="5">OmpH family outer membrane protein</fullName>
    </submittedName>
</protein>
<comment type="similarity">
    <text evidence="1">Belongs to the Skp family.</text>
</comment>
<dbReference type="InterPro" id="IPR005632">
    <property type="entry name" value="Chaperone_Skp"/>
</dbReference>
<feature type="chain" id="PRO_5018599043" evidence="4">
    <location>
        <begin position="24"/>
        <end position="206"/>
    </location>
</feature>
<reference evidence="5 6" key="1">
    <citation type="submission" date="2019-01" db="EMBL/GenBank/DDBJ databases">
        <authorList>
            <person name="Chen W.-M."/>
        </authorList>
    </citation>
    <scope>NUCLEOTIDE SEQUENCE [LARGE SCALE GENOMIC DNA]</scope>
    <source>
        <strain evidence="5 6">YBJ-36</strain>
    </source>
</reference>
<evidence type="ECO:0000256" key="3">
    <source>
        <dbReference type="SAM" id="Coils"/>
    </source>
</evidence>
<dbReference type="RefSeq" id="WP_127706638.1">
    <property type="nucleotide sequence ID" value="NZ_SACK01000007.1"/>
</dbReference>
<dbReference type="OrthoDB" id="1493259at2"/>
<dbReference type="GO" id="GO:0005829">
    <property type="term" value="C:cytosol"/>
    <property type="evidence" value="ECO:0007669"/>
    <property type="project" value="TreeGrafter"/>
</dbReference>
<dbReference type="PROSITE" id="PS51257">
    <property type="entry name" value="PROKAR_LIPOPROTEIN"/>
    <property type="match status" value="1"/>
</dbReference>
<evidence type="ECO:0000313" key="5">
    <source>
        <dbReference type="EMBL" id="RVT99886.1"/>
    </source>
</evidence>
<dbReference type="Proteomes" id="UP000282759">
    <property type="component" value="Unassembled WGS sequence"/>
</dbReference>
<evidence type="ECO:0000256" key="1">
    <source>
        <dbReference type="ARBA" id="ARBA00009091"/>
    </source>
</evidence>
<evidence type="ECO:0000313" key="6">
    <source>
        <dbReference type="Proteomes" id="UP000282759"/>
    </source>
</evidence>
<sequence>MIQRASFFTKFTLGTAASALLLAGVITSCNQNKTADKPAAATTATPAAAPEKAEIVYINQDTLLAKYDYVKDMSDRLQKKGRSAQSDVESRRQAFQREVAEYQKNAQTLSAEQRAPIEQRLQRKGQELQGYEQNATAQFQNESGSENEKLFNKITEYLKKYAKDKGYKLVLSYSRTNPTVLYGDASLDVTADVVKNLNEEYKKDKK</sequence>
<name>A0A3S2UJW8_9SPHI</name>
<keyword evidence="6" id="KW-1185">Reference proteome</keyword>
<dbReference type="SUPFAM" id="SSF111384">
    <property type="entry name" value="OmpH-like"/>
    <property type="match status" value="1"/>
</dbReference>
<organism evidence="5 6">
    <name type="scientific">Mucilaginibacter limnophilus</name>
    <dbReference type="NCBI Taxonomy" id="1932778"/>
    <lineage>
        <taxon>Bacteria</taxon>
        <taxon>Pseudomonadati</taxon>
        <taxon>Bacteroidota</taxon>
        <taxon>Sphingobacteriia</taxon>
        <taxon>Sphingobacteriales</taxon>
        <taxon>Sphingobacteriaceae</taxon>
        <taxon>Mucilaginibacter</taxon>
    </lineage>
</organism>
<evidence type="ECO:0000256" key="2">
    <source>
        <dbReference type="ARBA" id="ARBA00022729"/>
    </source>
</evidence>
<proteinExistence type="inferred from homology"/>
<evidence type="ECO:0000256" key="4">
    <source>
        <dbReference type="SAM" id="SignalP"/>
    </source>
</evidence>
<dbReference type="Pfam" id="PF03938">
    <property type="entry name" value="OmpH"/>
    <property type="match status" value="1"/>
</dbReference>
<accession>A0A3S2UJW8</accession>
<feature type="coiled-coil region" evidence="3">
    <location>
        <begin position="85"/>
        <end position="112"/>
    </location>
</feature>
<dbReference type="AlphaFoldDB" id="A0A3S2UJW8"/>
<dbReference type="PANTHER" id="PTHR35089">
    <property type="entry name" value="CHAPERONE PROTEIN SKP"/>
    <property type="match status" value="1"/>
</dbReference>
<dbReference type="PANTHER" id="PTHR35089:SF1">
    <property type="entry name" value="CHAPERONE PROTEIN SKP"/>
    <property type="match status" value="1"/>
</dbReference>
<dbReference type="GO" id="GO:0051082">
    <property type="term" value="F:unfolded protein binding"/>
    <property type="evidence" value="ECO:0007669"/>
    <property type="project" value="InterPro"/>
</dbReference>
<dbReference type="GO" id="GO:0050821">
    <property type="term" value="P:protein stabilization"/>
    <property type="evidence" value="ECO:0007669"/>
    <property type="project" value="TreeGrafter"/>
</dbReference>
<feature type="signal peptide" evidence="4">
    <location>
        <begin position="1"/>
        <end position="23"/>
    </location>
</feature>
<dbReference type="SMART" id="SM00935">
    <property type="entry name" value="OmpH"/>
    <property type="match status" value="1"/>
</dbReference>